<dbReference type="SUPFAM" id="SSF54211">
    <property type="entry name" value="Ribosomal protein S5 domain 2-like"/>
    <property type="match status" value="1"/>
</dbReference>
<evidence type="ECO:0000313" key="6">
    <source>
        <dbReference type="EMBL" id="SKC62591.1"/>
    </source>
</evidence>
<dbReference type="InterPro" id="IPR004482">
    <property type="entry name" value="Mg_chelat-rel"/>
</dbReference>
<feature type="domain" description="AAA+ ATPase" evidence="5">
    <location>
        <begin position="208"/>
        <end position="390"/>
    </location>
</feature>
<sequence length="500" mass="53492">MSLALVHSRARAGVRAPPVRVEVHLGGGLPRTHIVGLPEAAVRESLDRVRAAILCAQLEFPARRITINLAPADLPKHGGRFDLPIALGILAASEQIPRDALSGVEFLGELGLTGELRPVEGVLPAAVACGRDGHRLIVAAGNGAEAALARGVPAFTARTLLEVCAHLRGARALPPAEGPALGCDAFPDLADVRGQAQARRALEVAAAGNHHLLLIGTPGCGKTLLATRLPGLLPEASEEEALESAAIASISGRGLDPSRWRQRPFRSPHHTASAVALVGGGADPRPGEISLAHHGVLFLDELPEWERRALEVLREPLESGVVNVSRAARSAEFPARFQLVAAMNPCPCGWAGDASGRCRCTPEAVLRYRARISGPLLDRIDLHVEVPRLPPQDLRPGAPPGESSAQVRERVQAARERQLQRHGRLNAQLRQSDMLACCRLQTRDQLLLERAIDRLQLSARSMQRILRVARTIADLAEADDIGSAHLTEALGYRRLDRAGH</sequence>
<dbReference type="STRING" id="428993.SAMN06296058_1677"/>
<dbReference type="InterPro" id="IPR000523">
    <property type="entry name" value="Mg_chelatse_chII-like_cat_dom"/>
</dbReference>
<dbReference type="PANTHER" id="PTHR32039">
    <property type="entry name" value="MAGNESIUM-CHELATASE SUBUNIT CHLI"/>
    <property type="match status" value="1"/>
</dbReference>
<dbReference type="InterPro" id="IPR025158">
    <property type="entry name" value="Mg_chelat-rel_C"/>
</dbReference>
<dbReference type="EMBL" id="FUZV01000001">
    <property type="protein sequence ID" value="SKC62591.1"/>
    <property type="molecule type" value="Genomic_DNA"/>
</dbReference>
<dbReference type="NCBIfam" id="NF007365">
    <property type="entry name" value="PRK09862.1"/>
    <property type="match status" value="1"/>
</dbReference>
<dbReference type="InterPro" id="IPR020568">
    <property type="entry name" value="Ribosomal_Su5_D2-typ_SF"/>
</dbReference>
<dbReference type="Pfam" id="PF13335">
    <property type="entry name" value="Mg_chelatase_C"/>
    <property type="match status" value="1"/>
</dbReference>
<dbReference type="InterPro" id="IPR045006">
    <property type="entry name" value="CHLI-like"/>
</dbReference>
<name>A0A1T5KG10_9GAMM</name>
<dbReference type="InterPro" id="IPR001208">
    <property type="entry name" value="MCM_dom"/>
</dbReference>
<organism evidence="6 7">
    <name type="scientific">Pseudoxanthomonas indica</name>
    <dbReference type="NCBI Taxonomy" id="428993"/>
    <lineage>
        <taxon>Bacteria</taxon>
        <taxon>Pseudomonadati</taxon>
        <taxon>Pseudomonadota</taxon>
        <taxon>Gammaproteobacteria</taxon>
        <taxon>Lysobacterales</taxon>
        <taxon>Lysobacteraceae</taxon>
        <taxon>Pseudoxanthomonas</taxon>
    </lineage>
</organism>
<dbReference type="Gene3D" id="3.30.230.10">
    <property type="match status" value="1"/>
</dbReference>
<proteinExistence type="inferred from homology"/>
<dbReference type="GO" id="GO:0005524">
    <property type="term" value="F:ATP binding"/>
    <property type="evidence" value="ECO:0007669"/>
    <property type="project" value="UniProtKB-KW"/>
</dbReference>
<evidence type="ECO:0000313" key="7">
    <source>
        <dbReference type="Proteomes" id="UP000190341"/>
    </source>
</evidence>
<dbReference type="Pfam" id="PF01078">
    <property type="entry name" value="Mg_chelatase"/>
    <property type="match status" value="1"/>
</dbReference>
<evidence type="ECO:0000256" key="4">
    <source>
        <dbReference type="SAM" id="MobiDB-lite"/>
    </source>
</evidence>
<dbReference type="SUPFAM" id="SSF52540">
    <property type="entry name" value="P-loop containing nucleoside triphosphate hydrolases"/>
    <property type="match status" value="1"/>
</dbReference>
<keyword evidence="3" id="KW-0067">ATP-binding</keyword>
<feature type="region of interest" description="Disordered" evidence="4">
    <location>
        <begin position="389"/>
        <end position="408"/>
    </location>
</feature>
<dbReference type="Pfam" id="PF13541">
    <property type="entry name" value="ChlI"/>
    <property type="match status" value="1"/>
</dbReference>
<dbReference type="SMART" id="SM00382">
    <property type="entry name" value="AAA"/>
    <property type="match status" value="1"/>
</dbReference>
<evidence type="ECO:0000259" key="5">
    <source>
        <dbReference type="SMART" id="SM00382"/>
    </source>
</evidence>
<evidence type="ECO:0000256" key="1">
    <source>
        <dbReference type="ARBA" id="ARBA00006354"/>
    </source>
</evidence>
<dbReference type="InterPro" id="IPR003593">
    <property type="entry name" value="AAA+_ATPase"/>
</dbReference>
<dbReference type="AlphaFoldDB" id="A0A1T5KG10"/>
<gene>
    <name evidence="6" type="ORF">SAMN06296058_1677</name>
</gene>
<dbReference type="Proteomes" id="UP000190341">
    <property type="component" value="Unassembled WGS sequence"/>
</dbReference>
<dbReference type="InterPro" id="IPR027417">
    <property type="entry name" value="P-loop_NTPase"/>
</dbReference>
<dbReference type="PRINTS" id="PR01657">
    <property type="entry name" value="MCMFAMILY"/>
</dbReference>
<evidence type="ECO:0000256" key="2">
    <source>
        <dbReference type="ARBA" id="ARBA00022741"/>
    </source>
</evidence>
<protein>
    <submittedName>
        <fullName evidence="6">Magnesium chelatase family protein</fullName>
    </submittedName>
</protein>
<dbReference type="Gene3D" id="3.40.50.300">
    <property type="entry name" value="P-loop containing nucleotide triphosphate hydrolases"/>
    <property type="match status" value="1"/>
</dbReference>
<reference evidence="6 7" key="1">
    <citation type="submission" date="2017-02" db="EMBL/GenBank/DDBJ databases">
        <authorList>
            <person name="Peterson S.W."/>
        </authorList>
    </citation>
    <scope>NUCLEOTIDE SEQUENCE [LARGE SCALE GENOMIC DNA]</scope>
    <source>
        <strain evidence="6 7">P15</strain>
    </source>
</reference>
<dbReference type="RefSeq" id="WP_079723949.1">
    <property type="nucleotide sequence ID" value="NZ_BMCL01000002.1"/>
</dbReference>
<dbReference type="PANTHER" id="PTHR32039:SF7">
    <property type="entry name" value="COMPETENCE PROTEIN COMM"/>
    <property type="match status" value="1"/>
</dbReference>
<dbReference type="InterPro" id="IPR014721">
    <property type="entry name" value="Ribsml_uS5_D2-typ_fold_subgr"/>
</dbReference>
<dbReference type="NCBIfam" id="TIGR00368">
    <property type="entry name" value="YifB family Mg chelatase-like AAA ATPase"/>
    <property type="match status" value="1"/>
</dbReference>
<keyword evidence="7" id="KW-1185">Reference proteome</keyword>
<comment type="similarity">
    <text evidence="1">Belongs to the Mg-chelatase subunits D/I family. ComM subfamily.</text>
</comment>
<accession>A0A1T5KG10</accession>
<dbReference type="GO" id="GO:0003677">
    <property type="term" value="F:DNA binding"/>
    <property type="evidence" value="ECO:0007669"/>
    <property type="project" value="InterPro"/>
</dbReference>
<keyword evidence="2" id="KW-0547">Nucleotide-binding</keyword>
<dbReference type="OrthoDB" id="9813147at2"/>
<evidence type="ECO:0000256" key="3">
    <source>
        <dbReference type="ARBA" id="ARBA00022840"/>
    </source>
</evidence>